<evidence type="ECO:0000313" key="4">
    <source>
        <dbReference type="Proteomes" id="UP000000719"/>
    </source>
</evidence>
<sequence>MFKKYGKKVYHILLITLLILNIVLTTRVLGWIYLPGEVTPLDKAKQGAQAVINYSEDLAKSYGVARSKSVKDILARFKYEIEKSSDPEEVASLMLDYGRQTQDIIFREVQNKRLNTILDLINRQELPKEGSVTISMVNGKVKFYDPRGILEDKIRKKIKEISLNQTVEIVIENKRARVITSEDIFNQVEYLQTKIASLERQLTEIKKVTGYGPLSGPGIIIKVYDKNGNLEKTGIVHSTDIRNIVDELIIAGAKGVEVGGQRLTVHSAIRCVGPTILVNNKPIPVNPIVIKAVGDPEVLASSLNIVRNHLKAFGIELKVTKQKEISLKGQS</sequence>
<dbReference type="Pfam" id="PF05949">
    <property type="entry name" value="DUF881"/>
    <property type="match status" value="1"/>
</dbReference>
<dbReference type="eggNOG" id="COG3879">
    <property type="taxonomic scope" value="Bacteria"/>
</dbReference>
<reference evidence="3 4" key="1">
    <citation type="journal article" date="2009" name="PLoS ONE">
        <title>Genome analysis of the anaerobic thermohalophilic bacterium Halothermothrix orenii.</title>
        <authorList>
            <person name="Mavromatis K."/>
            <person name="Ivanova N."/>
            <person name="Anderson I."/>
            <person name="Lykidis A."/>
            <person name="Hooper S.D."/>
            <person name="Sun H."/>
            <person name="Kunin V."/>
            <person name="Lapidus A."/>
            <person name="Hugenholtz P."/>
            <person name="Patel B."/>
            <person name="Kyrpides N.C."/>
        </authorList>
    </citation>
    <scope>NUCLEOTIDE SEQUENCE [LARGE SCALE GENOMIC DNA]</scope>
    <source>
        <strain evidence="4">H 168 / OCM 544 / DSM 9562</strain>
    </source>
</reference>
<keyword evidence="2" id="KW-1133">Transmembrane helix</keyword>
<proteinExistence type="inferred from homology"/>
<keyword evidence="2" id="KW-0472">Membrane</keyword>
<accession>B8CXI5</accession>
<dbReference type="KEGG" id="hor:Hore_12540"/>
<dbReference type="Gene3D" id="3.30.70.1880">
    <property type="entry name" value="Protein of unknown function DUF881"/>
    <property type="match status" value="1"/>
</dbReference>
<evidence type="ECO:0000256" key="2">
    <source>
        <dbReference type="SAM" id="Phobius"/>
    </source>
</evidence>
<name>B8CXI5_HALOH</name>
<dbReference type="AlphaFoldDB" id="B8CXI5"/>
<comment type="similarity">
    <text evidence="1">Belongs to the UPF0749 family.</text>
</comment>
<dbReference type="EMBL" id="CP001098">
    <property type="protein sequence ID" value="ACL70004.1"/>
    <property type="molecule type" value="Genomic_DNA"/>
</dbReference>
<organism evidence="3 4">
    <name type="scientific">Halothermothrix orenii (strain H 168 / OCM 544 / DSM 9562)</name>
    <dbReference type="NCBI Taxonomy" id="373903"/>
    <lineage>
        <taxon>Bacteria</taxon>
        <taxon>Bacillati</taxon>
        <taxon>Bacillota</taxon>
        <taxon>Clostridia</taxon>
        <taxon>Halanaerobiales</taxon>
        <taxon>Halothermotrichaceae</taxon>
        <taxon>Halothermothrix</taxon>
    </lineage>
</organism>
<dbReference type="Proteomes" id="UP000000719">
    <property type="component" value="Chromosome"/>
</dbReference>
<dbReference type="HOGENOM" id="CLU_838801_0_0_9"/>
<protein>
    <submittedName>
        <fullName evidence="3">Uncharacterized protein conserved in bacteria</fullName>
    </submittedName>
</protein>
<dbReference type="PANTHER" id="PTHR37313">
    <property type="entry name" value="UPF0749 PROTEIN RV1825"/>
    <property type="match status" value="1"/>
</dbReference>
<keyword evidence="2" id="KW-0812">Transmembrane</keyword>
<evidence type="ECO:0000313" key="3">
    <source>
        <dbReference type="EMBL" id="ACL70004.1"/>
    </source>
</evidence>
<gene>
    <name evidence="3" type="ordered locus">Hore_12540</name>
</gene>
<keyword evidence="4" id="KW-1185">Reference proteome</keyword>
<evidence type="ECO:0000256" key="1">
    <source>
        <dbReference type="ARBA" id="ARBA00009108"/>
    </source>
</evidence>
<feature type="transmembrane region" description="Helical" evidence="2">
    <location>
        <begin position="12"/>
        <end position="34"/>
    </location>
</feature>
<dbReference type="STRING" id="373903.Hore_12540"/>
<dbReference type="InterPro" id="IPR010273">
    <property type="entry name" value="DUF881"/>
</dbReference>
<dbReference type="PANTHER" id="PTHR37313:SF2">
    <property type="entry name" value="UPF0749 PROTEIN YLXX"/>
    <property type="match status" value="1"/>
</dbReference>